<dbReference type="Pfam" id="PF00563">
    <property type="entry name" value="EAL"/>
    <property type="match status" value="1"/>
</dbReference>
<feature type="domain" description="GGDEF" evidence="3">
    <location>
        <begin position="253"/>
        <end position="386"/>
    </location>
</feature>
<dbReference type="RefSeq" id="WP_142664706.1">
    <property type="nucleotide sequence ID" value="NZ_FXTK01000025.1"/>
</dbReference>
<dbReference type="PANTHER" id="PTHR44757:SF2">
    <property type="entry name" value="BIOFILM ARCHITECTURE MAINTENANCE PROTEIN MBAA"/>
    <property type="match status" value="1"/>
</dbReference>
<dbReference type="PROSITE" id="PS50883">
    <property type="entry name" value="EAL"/>
    <property type="match status" value="1"/>
</dbReference>
<keyword evidence="1" id="KW-1133">Transmembrane helix</keyword>
<dbReference type="InterPro" id="IPR043128">
    <property type="entry name" value="Rev_trsase/Diguanyl_cyclase"/>
</dbReference>
<dbReference type="Gene3D" id="3.30.70.270">
    <property type="match status" value="1"/>
</dbReference>
<dbReference type="SUPFAM" id="SSF55073">
    <property type="entry name" value="Nucleotide cyclase"/>
    <property type="match status" value="1"/>
</dbReference>
<organism evidence="4 5">
    <name type="scientific">Paracoccus laeviglucosivorans</name>
    <dbReference type="NCBI Taxonomy" id="1197861"/>
    <lineage>
        <taxon>Bacteria</taxon>
        <taxon>Pseudomonadati</taxon>
        <taxon>Pseudomonadota</taxon>
        <taxon>Alphaproteobacteria</taxon>
        <taxon>Rhodobacterales</taxon>
        <taxon>Paracoccaceae</taxon>
        <taxon>Paracoccus</taxon>
    </lineage>
</organism>
<dbReference type="CDD" id="cd01948">
    <property type="entry name" value="EAL"/>
    <property type="match status" value="1"/>
</dbReference>
<evidence type="ECO:0000256" key="1">
    <source>
        <dbReference type="SAM" id="Phobius"/>
    </source>
</evidence>
<evidence type="ECO:0000313" key="5">
    <source>
        <dbReference type="Proteomes" id="UP000319014"/>
    </source>
</evidence>
<dbReference type="InterPro" id="IPR000160">
    <property type="entry name" value="GGDEF_dom"/>
</dbReference>
<dbReference type="InterPro" id="IPR035919">
    <property type="entry name" value="EAL_sf"/>
</dbReference>
<dbReference type="InterPro" id="IPR001633">
    <property type="entry name" value="EAL_dom"/>
</dbReference>
<feature type="domain" description="EAL" evidence="2">
    <location>
        <begin position="395"/>
        <end position="645"/>
    </location>
</feature>
<accession>A0A521FL93</accession>
<dbReference type="NCBIfam" id="TIGR00254">
    <property type="entry name" value="GGDEF"/>
    <property type="match status" value="1"/>
</dbReference>
<keyword evidence="5" id="KW-1185">Reference proteome</keyword>
<proteinExistence type="predicted"/>
<dbReference type="CDD" id="cd01949">
    <property type="entry name" value="GGDEF"/>
    <property type="match status" value="1"/>
</dbReference>
<dbReference type="OrthoDB" id="9814202at2"/>
<dbReference type="Pfam" id="PF00990">
    <property type="entry name" value="GGDEF"/>
    <property type="match status" value="1"/>
</dbReference>
<dbReference type="SMART" id="SM00267">
    <property type="entry name" value="GGDEF"/>
    <property type="match status" value="1"/>
</dbReference>
<reference evidence="4 5" key="1">
    <citation type="submission" date="2017-05" db="EMBL/GenBank/DDBJ databases">
        <authorList>
            <person name="Varghese N."/>
            <person name="Submissions S."/>
        </authorList>
    </citation>
    <scope>NUCLEOTIDE SEQUENCE [LARGE SCALE GENOMIC DNA]</scope>
    <source>
        <strain evidence="4 5">DSM 100094</strain>
    </source>
</reference>
<dbReference type="Proteomes" id="UP000319014">
    <property type="component" value="Unassembled WGS sequence"/>
</dbReference>
<evidence type="ECO:0000313" key="4">
    <source>
        <dbReference type="EMBL" id="SMO96844.1"/>
    </source>
</evidence>
<feature type="transmembrane region" description="Helical" evidence="1">
    <location>
        <begin position="168"/>
        <end position="188"/>
    </location>
</feature>
<dbReference type="SMART" id="SM00052">
    <property type="entry name" value="EAL"/>
    <property type="match status" value="1"/>
</dbReference>
<name>A0A521FL93_9RHOB</name>
<keyword evidence="1" id="KW-0472">Membrane</keyword>
<gene>
    <name evidence="4" type="ORF">SAMN06265221_12539</name>
</gene>
<sequence length="655" mass="73582">MTRLLGILIAAFVIATVYMTTTVSQRQEVLRHVAHHNDAWAVSQSVAEFMRLEAMLASHFMSDETASLDEVRLRLDIVFSRLASFDEDKLKAFLEASPKRLEIVTKLRSVISDLDTELDQMDRASAIAMINRMHELNGPLTQLSSQSVQQGWADIEANLESLEELHQIYGIVVAFLIFAWCVLILLQLRQNRLLTNSQKQAEVLNSDLVSASKELQEKNRSLEYVAHHDALTQLPNRILFWAELENALRESRGAVNLMLIDLNDFKSVNDTLGHDFGDLLLNQVSQRMREFDDKVHIFCRLGGDEFACLIVGKDDAGAENIAHELAARIAAPHFLMNRKLEISCSIGISSAHDPQSTDAQTMFKQADIALYRAKDATGQRICLFEEFMQREFDDRKALENDLRLAVQRNEFELLYQAQVDVMSLELRGLEALVRWNHPTRGQIPPGLFVSLAEELGLINELGHIILVAACTEAATWMRPLKIAVNLSPLQLQAPDFVQSVVDVLKTTGLPAERLELEITETVLLDNRERVVKILNELRALGLTIAMDDFGTGYSSLAILRDIPFDTIKLDKSFVRDIAENPQAASLVKLVVDVGTSLNKTVIIEGVETRAQHERIRQLGGPLSQGFLFARPVRASKLGFLHQAEQHADLIDDFSH</sequence>
<dbReference type="SUPFAM" id="SSF141868">
    <property type="entry name" value="EAL domain-like"/>
    <property type="match status" value="1"/>
</dbReference>
<dbReference type="PANTHER" id="PTHR44757">
    <property type="entry name" value="DIGUANYLATE CYCLASE DGCP"/>
    <property type="match status" value="1"/>
</dbReference>
<dbReference type="InterPro" id="IPR029787">
    <property type="entry name" value="Nucleotide_cyclase"/>
</dbReference>
<dbReference type="InterPro" id="IPR052155">
    <property type="entry name" value="Biofilm_reg_signaling"/>
</dbReference>
<dbReference type="EMBL" id="FXTK01000025">
    <property type="protein sequence ID" value="SMO96844.1"/>
    <property type="molecule type" value="Genomic_DNA"/>
</dbReference>
<evidence type="ECO:0000259" key="3">
    <source>
        <dbReference type="PROSITE" id="PS50887"/>
    </source>
</evidence>
<protein>
    <submittedName>
        <fullName evidence="4">Diguanylate cyclase/phosphodiesterase</fullName>
    </submittedName>
</protein>
<dbReference type="AlphaFoldDB" id="A0A521FL93"/>
<evidence type="ECO:0000259" key="2">
    <source>
        <dbReference type="PROSITE" id="PS50883"/>
    </source>
</evidence>
<keyword evidence="1" id="KW-0812">Transmembrane</keyword>
<dbReference type="PROSITE" id="PS50887">
    <property type="entry name" value="GGDEF"/>
    <property type="match status" value="1"/>
</dbReference>
<dbReference type="Gene3D" id="3.20.20.450">
    <property type="entry name" value="EAL domain"/>
    <property type="match status" value="1"/>
</dbReference>